<comment type="caution">
    <text evidence="1">The sequence shown here is derived from an EMBL/GenBank/DDBJ whole genome shotgun (WGS) entry which is preliminary data.</text>
</comment>
<dbReference type="EMBL" id="BMLI01000002">
    <property type="protein sequence ID" value="GGN00690.1"/>
    <property type="molecule type" value="Genomic_DNA"/>
</dbReference>
<accession>A0ABQ2I7E0</accession>
<dbReference type="SUPFAM" id="SSF140931">
    <property type="entry name" value="Fic-like"/>
    <property type="match status" value="1"/>
</dbReference>
<name>A0ABQ2I7E0_9BACT</name>
<dbReference type="InterPro" id="IPR036597">
    <property type="entry name" value="Fido-like_dom_sf"/>
</dbReference>
<dbReference type="RefSeq" id="WP_019940471.1">
    <property type="nucleotide sequence ID" value="NZ_BMLI01000002.1"/>
</dbReference>
<sequence length="77" mass="9379">MEIDSYVKHKIQHIEYPPELTQKPNDLFRAYIYARENRLTPAHFLQAHRVLTEHLLPPHWRGTYRRSEMVVMEHQTI</sequence>
<gene>
    <name evidence="1" type="ORF">GCM10010967_38700</name>
</gene>
<proteinExistence type="predicted"/>
<dbReference type="Proteomes" id="UP000632339">
    <property type="component" value="Unassembled WGS sequence"/>
</dbReference>
<keyword evidence="2" id="KW-1185">Reference proteome</keyword>
<organism evidence="1 2">
    <name type="scientific">Dyadobacter beijingensis</name>
    <dbReference type="NCBI Taxonomy" id="365489"/>
    <lineage>
        <taxon>Bacteria</taxon>
        <taxon>Pseudomonadati</taxon>
        <taxon>Bacteroidota</taxon>
        <taxon>Cytophagia</taxon>
        <taxon>Cytophagales</taxon>
        <taxon>Spirosomataceae</taxon>
        <taxon>Dyadobacter</taxon>
    </lineage>
</organism>
<reference evidence="2" key="1">
    <citation type="journal article" date="2019" name="Int. J. Syst. Evol. Microbiol.">
        <title>The Global Catalogue of Microorganisms (GCM) 10K type strain sequencing project: providing services to taxonomists for standard genome sequencing and annotation.</title>
        <authorList>
            <consortium name="The Broad Institute Genomics Platform"/>
            <consortium name="The Broad Institute Genome Sequencing Center for Infectious Disease"/>
            <person name="Wu L."/>
            <person name="Ma J."/>
        </authorList>
    </citation>
    <scope>NUCLEOTIDE SEQUENCE [LARGE SCALE GENOMIC DNA]</scope>
    <source>
        <strain evidence="2">CGMCC 1.6375</strain>
    </source>
</reference>
<evidence type="ECO:0000313" key="1">
    <source>
        <dbReference type="EMBL" id="GGN00690.1"/>
    </source>
</evidence>
<protein>
    <submittedName>
        <fullName evidence="1">Uncharacterized protein</fullName>
    </submittedName>
</protein>
<evidence type="ECO:0000313" key="2">
    <source>
        <dbReference type="Proteomes" id="UP000632339"/>
    </source>
</evidence>
<dbReference type="Gene3D" id="1.10.3290.10">
    <property type="entry name" value="Fido-like domain"/>
    <property type="match status" value="1"/>
</dbReference>